<evidence type="ECO:0000313" key="1">
    <source>
        <dbReference type="Proteomes" id="UP000189701"/>
    </source>
</evidence>
<keyword evidence="1" id="KW-1185">Reference proteome</keyword>
<proteinExistence type="predicted"/>
<dbReference type="RefSeq" id="XP_009782248.1">
    <property type="nucleotide sequence ID" value="XM_009783946.1"/>
</dbReference>
<gene>
    <name evidence="2" type="primary">LOC104231025</name>
</gene>
<sequence length="172" mass="19999">MVNATRTGWAKNLDDALWAYKTAFKTSIGMSLRKLVFGKLNQDIEVARTNRVTELHELDEFRFLAFERTGLYKERMKRLHDKNIVERNFNPRDMVLLYKSRLRIFLGKLKSRWSGPFQVVKVLPSGAIEIASEKDSHTFRVNGKRLKPYVGMDETKEVSVIHLTEPQQSSEP</sequence>
<name>A0A1U7WUG7_NICSY</name>
<evidence type="ECO:0000313" key="2">
    <source>
        <dbReference type="RefSeq" id="XP_009782248.1"/>
    </source>
</evidence>
<organism evidence="1 2">
    <name type="scientific">Nicotiana sylvestris</name>
    <name type="common">Wood tobacco</name>
    <name type="synonym">South American tobacco</name>
    <dbReference type="NCBI Taxonomy" id="4096"/>
    <lineage>
        <taxon>Eukaryota</taxon>
        <taxon>Viridiplantae</taxon>
        <taxon>Streptophyta</taxon>
        <taxon>Embryophyta</taxon>
        <taxon>Tracheophyta</taxon>
        <taxon>Spermatophyta</taxon>
        <taxon>Magnoliopsida</taxon>
        <taxon>eudicotyledons</taxon>
        <taxon>Gunneridae</taxon>
        <taxon>Pentapetalae</taxon>
        <taxon>asterids</taxon>
        <taxon>lamiids</taxon>
        <taxon>Solanales</taxon>
        <taxon>Solanaceae</taxon>
        <taxon>Nicotianoideae</taxon>
        <taxon>Nicotianeae</taxon>
        <taxon>Nicotiana</taxon>
    </lineage>
</organism>
<reference evidence="1" key="1">
    <citation type="journal article" date="2013" name="Genome Biol.">
        <title>Reference genomes and transcriptomes of Nicotiana sylvestris and Nicotiana tomentosiformis.</title>
        <authorList>
            <person name="Sierro N."/>
            <person name="Battey J.N."/>
            <person name="Ouadi S."/>
            <person name="Bovet L."/>
            <person name="Goepfert S."/>
            <person name="Bakaher N."/>
            <person name="Peitsch M.C."/>
            <person name="Ivanov N.V."/>
        </authorList>
    </citation>
    <scope>NUCLEOTIDE SEQUENCE [LARGE SCALE GENOMIC DNA]</scope>
</reference>
<protein>
    <submittedName>
        <fullName evidence="2">Uncharacterized protein LOC104231025</fullName>
    </submittedName>
</protein>
<dbReference type="Proteomes" id="UP000189701">
    <property type="component" value="Unplaced"/>
</dbReference>
<dbReference type="AlphaFoldDB" id="A0A1U7WUG7"/>
<dbReference type="eggNOG" id="KOG0017">
    <property type="taxonomic scope" value="Eukaryota"/>
</dbReference>
<reference evidence="2" key="2">
    <citation type="submission" date="2025-08" db="UniProtKB">
        <authorList>
            <consortium name="RefSeq"/>
        </authorList>
    </citation>
    <scope>IDENTIFICATION</scope>
    <source>
        <tissue evidence="2">Leaf</tissue>
    </source>
</reference>
<accession>A0A1U7WUG7</accession>